<dbReference type="OrthoDB" id="8235201at2"/>
<dbReference type="Proteomes" id="UP000297966">
    <property type="component" value="Unassembled WGS sequence"/>
</dbReference>
<name>A0A4Y9LU69_9BRAD</name>
<dbReference type="AlphaFoldDB" id="A0A4Y9LU69"/>
<reference evidence="2 3" key="1">
    <citation type="submission" date="2019-03" db="EMBL/GenBank/DDBJ databases">
        <title>Bradyrhizobium diversity isolated from nodules of Chamaecrista fasciculata.</title>
        <authorList>
            <person name="Klepa M.S."/>
            <person name="Urquiaga M.O."/>
            <person name="Hungria M."/>
            <person name="Delamuta J.R."/>
        </authorList>
    </citation>
    <scope>NUCLEOTIDE SEQUENCE [LARGE SCALE GENOMIC DNA]</scope>
    <source>
        <strain evidence="2 3">CNPSo 3448</strain>
    </source>
</reference>
<sequence length="128" mass="13575">MTNRVIWRHHFSLVGKMPAVVMQFVSHPRPGSDLATILQLAKDGATLWRKHGASLKLGARLIPPAPGLPRYGHFIPPRDGADPVLGATDTSRVKSNGTGPASRQLRDKAGGVVPAGLFSRSSGALPLN</sequence>
<protein>
    <submittedName>
        <fullName evidence="2">Uncharacterized protein</fullName>
    </submittedName>
</protein>
<evidence type="ECO:0000313" key="3">
    <source>
        <dbReference type="Proteomes" id="UP000297966"/>
    </source>
</evidence>
<evidence type="ECO:0000256" key="1">
    <source>
        <dbReference type="SAM" id="MobiDB-lite"/>
    </source>
</evidence>
<organism evidence="2 3">
    <name type="scientific">Bradyrhizobium niftali</name>
    <dbReference type="NCBI Taxonomy" id="2560055"/>
    <lineage>
        <taxon>Bacteria</taxon>
        <taxon>Pseudomonadati</taxon>
        <taxon>Pseudomonadota</taxon>
        <taxon>Alphaproteobacteria</taxon>
        <taxon>Hyphomicrobiales</taxon>
        <taxon>Nitrobacteraceae</taxon>
        <taxon>Bradyrhizobium</taxon>
    </lineage>
</organism>
<gene>
    <name evidence="2" type="ORF">E4K65_22980</name>
</gene>
<evidence type="ECO:0000313" key="2">
    <source>
        <dbReference type="EMBL" id="TFV45942.1"/>
    </source>
</evidence>
<feature type="compositionally biased region" description="Polar residues" evidence="1">
    <location>
        <begin position="88"/>
        <end position="101"/>
    </location>
</feature>
<accession>A0A4Y9LU69</accession>
<feature type="region of interest" description="Disordered" evidence="1">
    <location>
        <begin position="88"/>
        <end position="110"/>
    </location>
</feature>
<comment type="caution">
    <text evidence="2">The sequence shown here is derived from an EMBL/GenBank/DDBJ whole genome shotgun (WGS) entry which is preliminary data.</text>
</comment>
<keyword evidence="3" id="KW-1185">Reference proteome</keyword>
<proteinExistence type="predicted"/>
<dbReference type="EMBL" id="SPQT01000013">
    <property type="protein sequence ID" value="TFV45942.1"/>
    <property type="molecule type" value="Genomic_DNA"/>
</dbReference>